<proteinExistence type="predicted"/>
<dbReference type="EMBL" id="HG670452">
    <property type="protein sequence ID" value="CDI76749.1"/>
    <property type="molecule type" value="Genomic_DNA"/>
</dbReference>
<dbReference type="AlphaFoldDB" id="U6GDU9"/>
<protein>
    <submittedName>
        <fullName evidence="1">Uncharacterized protein</fullName>
    </submittedName>
</protein>
<dbReference type="RefSeq" id="XP_013252763.1">
    <property type="nucleotide sequence ID" value="XM_013397309.1"/>
</dbReference>
<dbReference type="OMA" id="REHPYSI"/>
<dbReference type="InterPro" id="IPR029058">
    <property type="entry name" value="AB_hydrolase_fold"/>
</dbReference>
<gene>
    <name evidence="1" type="ORF">EAH_00058230</name>
</gene>
<dbReference type="OrthoDB" id="425723at2759"/>
<keyword evidence="2" id="KW-1185">Reference proteome</keyword>
<dbReference type="GeneID" id="25273893"/>
<dbReference type="Proteomes" id="UP000018050">
    <property type="component" value="Unassembled WGS sequence"/>
</dbReference>
<dbReference type="VEuPathDB" id="ToxoDB:EAH_00058230"/>
<reference evidence="1" key="2">
    <citation type="submission" date="2013-10" db="EMBL/GenBank/DDBJ databases">
        <authorList>
            <person name="Aslett M."/>
        </authorList>
    </citation>
    <scope>NUCLEOTIDE SEQUENCE</scope>
    <source>
        <strain evidence="1">Houghton</strain>
    </source>
</reference>
<name>U6GDU9_EIMAC</name>
<reference evidence="1" key="1">
    <citation type="submission" date="2013-10" db="EMBL/GenBank/DDBJ databases">
        <title>Genomic analysis of the causative agents of coccidiosis in chickens.</title>
        <authorList>
            <person name="Reid A.J."/>
            <person name="Blake D."/>
            <person name="Billington K."/>
            <person name="Browne H."/>
            <person name="Dunn M."/>
            <person name="Hung S."/>
            <person name="Kawahara F."/>
            <person name="Miranda-Saavedra D."/>
            <person name="Mourier T."/>
            <person name="Nagra H."/>
            <person name="Otto T.D."/>
            <person name="Rawlings N."/>
            <person name="Sanchez A."/>
            <person name="Sanders M."/>
            <person name="Subramaniam C."/>
            <person name="Tay Y."/>
            <person name="Dear P."/>
            <person name="Doerig C."/>
            <person name="Gruber A."/>
            <person name="Parkinson J."/>
            <person name="Shirley M."/>
            <person name="Wan K.L."/>
            <person name="Berriman M."/>
            <person name="Tomley F."/>
            <person name="Pain A."/>
        </authorList>
    </citation>
    <scope>NUCLEOTIDE SEQUENCE</scope>
    <source>
        <strain evidence="1">Houghton</strain>
    </source>
</reference>
<dbReference type="Gene3D" id="3.40.50.1820">
    <property type="entry name" value="alpha/beta hydrolase"/>
    <property type="match status" value="1"/>
</dbReference>
<evidence type="ECO:0000313" key="2">
    <source>
        <dbReference type="Proteomes" id="UP000018050"/>
    </source>
</evidence>
<organism evidence="1 2">
    <name type="scientific">Eimeria acervulina</name>
    <name type="common">Coccidian parasite</name>
    <dbReference type="NCBI Taxonomy" id="5801"/>
    <lineage>
        <taxon>Eukaryota</taxon>
        <taxon>Sar</taxon>
        <taxon>Alveolata</taxon>
        <taxon>Apicomplexa</taxon>
        <taxon>Conoidasida</taxon>
        <taxon>Coccidia</taxon>
        <taxon>Eucoccidiorida</taxon>
        <taxon>Eimeriorina</taxon>
        <taxon>Eimeriidae</taxon>
        <taxon>Eimeria</taxon>
    </lineage>
</organism>
<sequence>MDVPKVALVLLSPATDVYFRLLQMRPTLTLREHPYSILINASKDSVIPLDDSIRLVETADIGSCRLEVVDDDHTFNSLTSEDFKGWVEEAYQKGAEAAEKDAAEGGKKHFDVSLFVANSAAAEESNQQQQTTEV</sequence>
<accession>U6GDU9</accession>
<evidence type="ECO:0000313" key="1">
    <source>
        <dbReference type="EMBL" id="CDI76749.1"/>
    </source>
</evidence>